<feature type="region of interest" description="Disordered" evidence="1">
    <location>
        <begin position="88"/>
        <end position="146"/>
    </location>
</feature>
<dbReference type="Proteomes" id="UP000317176">
    <property type="component" value="Unassembled WGS sequence"/>
</dbReference>
<dbReference type="EMBL" id="VLKL01000073">
    <property type="protein sequence ID" value="TWH90554.1"/>
    <property type="molecule type" value="Genomic_DNA"/>
</dbReference>
<reference evidence="2 3" key="1">
    <citation type="journal article" date="2015" name="Stand. Genomic Sci.">
        <title>Genomic Encyclopedia of Bacterial and Archaeal Type Strains, Phase III: the genomes of soil and plant-associated and newly described type strains.</title>
        <authorList>
            <person name="Whitman W.B."/>
            <person name="Woyke T."/>
            <person name="Klenk H.P."/>
            <person name="Zhou Y."/>
            <person name="Lilburn T.G."/>
            <person name="Beck B.J."/>
            <person name="De Vos P."/>
            <person name="Vandamme P."/>
            <person name="Eisen J.A."/>
            <person name="Garrity G."/>
            <person name="Hugenholtz P."/>
            <person name="Kyrpides N.C."/>
        </authorList>
    </citation>
    <scope>NUCLEOTIDE SEQUENCE [LARGE SCALE GENOMIC DNA]</scope>
    <source>
        <strain evidence="2 3">CGMCC 1.10947</strain>
    </source>
</reference>
<sequence>MTRPRRRYCSHTATSVGTRAFARKDGPCSRSLARCRRCRGSCRSRNTARASGAATPTSPEVTMLTSTRLQPFQQRRCKLGRLDQPCGQQAAGAAAAAAADGRAAPGRPRADRRAAQTHLREGRSIRAAASRHPNRCVEGLEETRPSAKLETIPESVPTATGQLAEMEAKVKRSNSVIASPPIWKLSAR</sequence>
<proteinExistence type="predicted"/>
<protein>
    <submittedName>
        <fullName evidence="2">Uncharacterized protein</fullName>
    </submittedName>
</protein>
<evidence type="ECO:0000313" key="3">
    <source>
        <dbReference type="Proteomes" id="UP000317176"/>
    </source>
</evidence>
<gene>
    <name evidence="2" type="ORF">IQ17_07460</name>
</gene>
<evidence type="ECO:0000256" key="1">
    <source>
        <dbReference type="SAM" id="MobiDB-lite"/>
    </source>
</evidence>
<feature type="compositionally biased region" description="Low complexity" evidence="1">
    <location>
        <begin position="90"/>
        <end position="107"/>
    </location>
</feature>
<accession>A0A562K5Q2</accession>
<organism evidence="2 3">
    <name type="scientific">Bradyrhizobium daqingense</name>
    <dbReference type="NCBI Taxonomy" id="993502"/>
    <lineage>
        <taxon>Bacteria</taxon>
        <taxon>Pseudomonadati</taxon>
        <taxon>Pseudomonadota</taxon>
        <taxon>Alphaproteobacteria</taxon>
        <taxon>Hyphomicrobiales</taxon>
        <taxon>Nitrobacteraceae</taxon>
        <taxon>Bradyrhizobium</taxon>
    </lineage>
</organism>
<feature type="compositionally biased region" description="Basic and acidic residues" evidence="1">
    <location>
        <begin position="108"/>
        <end position="124"/>
    </location>
</feature>
<name>A0A562K5Q2_9BRAD</name>
<dbReference type="AlphaFoldDB" id="A0A562K5Q2"/>
<keyword evidence="3" id="KW-1185">Reference proteome</keyword>
<comment type="caution">
    <text evidence="2">The sequence shown here is derived from an EMBL/GenBank/DDBJ whole genome shotgun (WGS) entry which is preliminary data.</text>
</comment>
<evidence type="ECO:0000313" key="2">
    <source>
        <dbReference type="EMBL" id="TWH90554.1"/>
    </source>
</evidence>